<keyword evidence="2" id="KW-1185">Reference proteome</keyword>
<evidence type="ECO:0000313" key="1">
    <source>
        <dbReference type="EMBL" id="KAH7834743.1"/>
    </source>
</evidence>
<reference evidence="1 2" key="1">
    <citation type="journal article" date="2021" name="Hortic Res">
        <title>High-quality reference genome and annotation aids understanding of berry development for evergreen blueberry (Vaccinium darrowii).</title>
        <authorList>
            <person name="Yu J."/>
            <person name="Hulse-Kemp A.M."/>
            <person name="Babiker E."/>
            <person name="Staton M."/>
        </authorList>
    </citation>
    <scope>NUCLEOTIDE SEQUENCE [LARGE SCALE GENOMIC DNA]</scope>
    <source>
        <strain evidence="2">cv. NJ 8807/NJ 8810</strain>
        <tissue evidence="1">Young leaf</tissue>
    </source>
</reference>
<dbReference type="EMBL" id="CM037152">
    <property type="protein sequence ID" value="KAH7834743.1"/>
    <property type="molecule type" value="Genomic_DNA"/>
</dbReference>
<organism evidence="1 2">
    <name type="scientific">Vaccinium darrowii</name>
    <dbReference type="NCBI Taxonomy" id="229202"/>
    <lineage>
        <taxon>Eukaryota</taxon>
        <taxon>Viridiplantae</taxon>
        <taxon>Streptophyta</taxon>
        <taxon>Embryophyta</taxon>
        <taxon>Tracheophyta</taxon>
        <taxon>Spermatophyta</taxon>
        <taxon>Magnoliopsida</taxon>
        <taxon>eudicotyledons</taxon>
        <taxon>Gunneridae</taxon>
        <taxon>Pentapetalae</taxon>
        <taxon>asterids</taxon>
        <taxon>Ericales</taxon>
        <taxon>Ericaceae</taxon>
        <taxon>Vaccinioideae</taxon>
        <taxon>Vaccinieae</taxon>
        <taxon>Vaccinium</taxon>
    </lineage>
</organism>
<proteinExistence type="predicted"/>
<protein>
    <submittedName>
        <fullName evidence="1">Uncharacterized protein</fullName>
    </submittedName>
</protein>
<dbReference type="Proteomes" id="UP000828048">
    <property type="component" value="Chromosome 2"/>
</dbReference>
<comment type="caution">
    <text evidence="1">The sequence shown here is derived from an EMBL/GenBank/DDBJ whole genome shotgun (WGS) entry which is preliminary data.</text>
</comment>
<sequence length="172" mass="19247">MQDDVASMAKMQGEKTEMQIAVVLHLPLQIPEISSLIASFRFDKALNVDVNEFHTNIVPYSCIHFMLFSYALVISVEKAYLEQLSVAKITNSAFNPHHDKYMACWLMYSRDVVLKDVNAFVAMIKTKWSLTGFKCGIKLPVANGGAEQRPRHLVKAQRGISYQPQTVGPAGT</sequence>
<gene>
    <name evidence="1" type="ORF">Vadar_019187</name>
</gene>
<evidence type="ECO:0000313" key="2">
    <source>
        <dbReference type="Proteomes" id="UP000828048"/>
    </source>
</evidence>
<accession>A0ACB7X1X5</accession>
<name>A0ACB7X1X5_9ERIC</name>